<keyword evidence="2 7" id="KW-0819">tRNA processing</keyword>
<keyword evidence="4 7" id="KW-0378">Hydrolase</keyword>
<dbReference type="NCBIfam" id="NF008113">
    <property type="entry name" value="PRK10860.1"/>
    <property type="match status" value="1"/>
</dbReference>
<dbReference type="InterPro" id="IPR028883">
    <property type="entry name" value="tRNA_aden_deaminase"/>
</dbReference>
<comment type="caution">
    <text evidence="9">The sequence shown here is derived from an EMBL/GenBank/DDBJ whole genome shotgun (WGS) entry which is preliminary data.</text>
</comment>
<evidence type="ECO:0000256" key="2">
    <source>
        <dbReference type="ARBA" id="ARBA00022694"/>
    </source>
</evidence>
<comment type="cofactor">
    <cofactor evidence="7">
        <name>Zn(2+)</name>
        <dbReference type="ChEBI" id="CHEBI:29105"/>
    </cofactor>
    <text evidence="7">Binds 1 zinc ion per subunit.</text>
</comment>
<evidence type="ECO:0000259" key="8">
    <source>
        <dbReference type="PROSITE" id="PS51747"/>
    </source>
</evidence>
<dbReference type="OrthoDB" id="9802676at2"/>
<dbReference type="PANTHER" id="PTHR11079">
    <property type="entry name" value="CYTOSINE DEAMINASE FAMILY MEMBER"/>
    <property type="match status" value="1"/>
</dbReference>
<comment type="function">
    <text evidence="7">Catalyzes the deamination of adenosine to inosine at the wobble position 34 of tRNA(Arg2).</text>
</comment>
<dbReference type="InterPro" id="IPR000073">
    <property type="entry name" value="AB_hydrolase_1"/>
</dbReference>
<feature type="binding site" evidence="7">
    <location>
        <position position="90"/>
    </location>
    <ligand>
        <name>Zn(2+)</name>
        <dbReference type="ChEBI" id="CHEBI:29105"/>
        <note>catalytic</note>
    </ligand>
</feature>
<evidence type="ECO:0000256" key="7">
    <source>
        <dbReference type="HAMAP-Rule" id="MF_00972"/>
    </source>
</evidence>
<reference evidence="9 10" key="1">
    <citation type="submission" date="2019-03" db="EMBL/GenBank/DDBJ databases">
        <title>Genomic Encyclopedia of Type Strains, Phase IV (KMG-IV): sequencing the most valuable type-strain genomes for metagenomic binning, comparative biology and taxonomic classification.</title>
        <authorList>
            <person name="Goeker M."/>
        </authorList>
    </citation>
    <scope>NUCLEOTIDE SEQUENCE [LARGE SCALE GENOMIC DNA]</scope>
    <source>
        <strain evidence="9 10">DSM 19605</strain>
    </source>
</reference>
<gene>
    <name evidence="7" type="primary">tadA</name>
    <name evidence="9" type="ORF">DFR43_11830</name>
</gene>
<keyword evidence="5 7" id="KW-0862">Zinc</keyword>
<evidence type="ECO:0000256" key="1">
    <source>
        <dbReference type="ARBA" id="ARBA00011738"/>
    </source>
</evidence>
<dbReference type="Pfam" id="PF00383">
    <property type="entry name" value="dCMP_cyt_deam_1"/>
    <property type="match status" value="1"/>
</dbReference>
<dbReference type="CDD" id="cd01285">
    <property type="entry name" value="nucleoside_deaminase"/>
    <property type="match status" value="1"/>
</dbReference>
<dbReference type="EMBL" id="SNYL01000018">
    <property type="protein sequence ID" value="TDQ39854.1"/>
    <property type="molecule type" value="Genomic_DNA"/>
</dbReference>
<evidence type="ECO:0000256" key="6">
    <source>
        <dbReference type="ARBA" id="ARBA00048045"/>
    </source>
</evidence>
<feature type="binding site" evidence="7">
    <location>
        <position position="60"/>
    </location>
    <ligand>
        <name>Zn(2+)</name>
        <dbReference type="ChEBI" id="CHEBI:29105"/>
        <note>catalytic</note>
    </ligand>
</feature>
<evidence type="ECO:0000313" key="9">
    <source>
        <dbReference type="EMBL" id="TDQ39854.1"/>
    </source>
</evidence>
<dbReference type="SUPFAM" id="SSF53474">
    <property type="entry name" value="alpha/beta-Hydrolases"/>
    <property type="match status" value="1"/>
</dbReference>
<dbReference type="GO" id="GO:0002100">
    <property type="term" value="P:tRNA wobble adenosine to inosine editing"/>
    <property type="evidence" value="ECO:0007669"/>
    <property type="project" value="UniProtKB-UniRule"/>
</dbReference>
<feature type="domain" description="CMP/dCMP-type deaminase" evidence="8">
    <location>
        <begin position="3"/>
        <end position="136"/>
    </location>
</feature>
<comment type="subunit">
    <text evidence="1 7">Homodimer.</text>
</comment>
<evidence type="ECO:0000256" key="4">
    <source>
        <dbReference type="ARBA" id="ARBA00022801"/>
    </source>
</evidence>
<dbReference type="RefSeq" id="WP_133599078.1">
    <property type="nucleotide sequence ID" value="NZ_SNYL01000018.1"/>
</dbReference>
<evidence type="ECO:0000313" key="10">
    <source>
        <dbReference type="Proteomes" id="UP000295510"/>
    </source>
</evidence>
<feature type="active site" description="Proton donor" evidence="7">
    <location>
        <position position="62"/>
    </location>
</feature>
<organism evidence="9 10">
    <name type="scientific">Tepidicella xavieri</name>
    <dbReference type="NCBI Taxonomy" id="360241"/>
    <lineage>
        <taxon>Bacteria</taxon>
        <taxon>Pseudomonadati</taxon>
        <taxon>Pseudomonadota</taxon>
        <taxon>Betaproteobacteria</taxon>
        <taxon>Burkholderiales</taxon>
        <taxon>Tepidicella</taxon>
    </lineage>
</organism>
<feature type="binding site" evidence="7">
    <location>
        <position position="93"/>
    </location>
    <ligand>
        <name>Zn(2+)</name>
        <dbReference type="ChEBI" id="CHEBI:29105"/>
        <note>catalytic</note>
    </ligand>
</feature>
<dbReference type="SUPFAM" id="SSF53927">
    <property type="entry name" value="Cytidine deaminase-like"/>
    <property type="match status" value="1"/>
</dbReference>
<sequence length="355" mass="38572">MQADDAYYMGLAIDEARRAAAAGEVPVGAVLVRPGGPGQADEILARAHNRPIGLNDPSAHAEMLALRVGAAALGNYRLDGCVLYVTLEPCAMCAQAALHARLARVVYGAAEPKTGAAGSVIDVLGHPALNHHTQVLGGVEEARCRALMQAFFAEQRRKAKAQAAPLRDDALRTPEAAFEPVWLALPGWRAHAHSTWAGHALAGLRLHWMAQRPARTTSPTILFLHGPDGWWPQWAAVAEHMLEKGHRVLLPDLIGFGMSDKPKKPRWHTLERHAAIVSEWLLNLEGEEVAGYQIWTMPEQATLAQALCQRLGLDAASCVIQQPALPEGLPPDWRQLPYPDDGHRAALKAWPWPTA</sequence>
<dbReference type="EC" id="3.5.4.33" evidence="7"/>
<dbReference type="PANTHER" id="PTHR11079:SF202">
    <property type="entry name" value="TRNA-SPECIFIC ADENOSINE DEAMINASE"/>
    <property type="match status" value="1"/>
</dbReference>
<comment type="similarity">
    <text evidence="7">Belongs to the cytidine and deoxycytidylate deaminase family.</text>
</comment>
<dbReference type="InterPro" id="IPR016193">
    <property type="entry name" value="Cytidine_deaminase-like"/>
</dbReference>
<keyword evidence="3 7" id="KW-0479">Metal-binding</keyword>
<dbReference type="GO" id="GO:0052717">
    <property type="term" value="F:tRNA-specific adenosine-34 deaminase activity"/>
    <property type="evidence" value="ECO:0007669"/>
    <property type="project" value="UniProtKB-UniRule"/>
</dbReference>
<comment type="catalytic activity">
    <reaction evidence="6 7">
        <text>adenosine(34) in tRNA + H2O + H(+) = inosine(34) in tRNA + NH4(+)</text>
        <dbReference type="Rhea" id="RHEA:43168"/>
        <dbReference type="Rhea" id="RHEA-COMP:10373"/>
        <dbReference type="Rhea" id="RHEA-COMP:10374"/>
        <dbReference type="ChEBI" id="CHEBI:15377"/>
        <dbReference type="ChEBI" id="CHEBI:15378"/>
        <dbReference type="ChEBI" id="CHEBI:28938"/>
        <dbReference type="ChEBI" id="CHEBI:74411"/>
        <dbReference type="ChEBI" id="CHEBI:82852"/>
        <dbReference type="EC" id="3.5.4.33"/>
    </reaction>
</comment>
<dbReference type="Gene3D" id="3.40.50.1820">
    <property type="entry name" value="alpha/beta hydrolase"/>
    <property type="match status" value="1"/>
</dbReference>
<accession>A0A4R6U9V4</accession>
<protein>
    <recommendedName>
        <fullName evidence="7">tRNA-specific adenosine deaminase</fullName>
        <ecNumber evidence="7">3.5.4.33</ecNumber>
    </recommendedName>
</protein>
<dbReference type="HAMAP" id="MF_00972">
    <property type="entry name" value="tRNA_aden_deaminase"/>
    <property type="match status" value="1"/>
</dbReference>
<name>A0A4R6U9V4_9BURK</name>
<dbReference type="PROSITE" id="PS51747">
    <property type="entry name" value="CYT_DCMP_DEAMINASES_2"/>
    <property type="match status" value="1"/>
</dbReference>
<dbReference type="GO" id="GO:0008270">
    <property type="term" value="F:zinc ion binding"/>
    <property type="evidence" value="ECO:0007669"/>
    <property type="project" value="UniProtKB-UniRule"/>
</dbReference>
<dbReference type="InterPro" id="IPR029058">
    <property type="entry name" value="AB_hydrolase_fold"/>
</dbReference>
<keyword evidence="10" id="KW-1185">Reference proteome</keyword>
<dbReference type="Proteomes" id="UP000295510">
    <property type="component" value="Unassembled WGS sequence"/>
</dbReference>
<proteinExistence type="inferred from homology"/>
<dbReference type="Pfam" id="PF00561">
    <property type="entry name" value="Abhydrolase_1"/>
    <property type="match status" value="1"/>
</dbReference>
<evidence type="ECO:0000256" key="3">
    <source>
        <dbReference type="ARBA" id="ARBA00022723"/>
    </source>
</evidence>
<dbReference type="InterPro" id="IPR002125">
    <property type="entry name" value="CMP_dCMP_dom"/>
</dbReference>
<dbReference type="AlphaFoldDB" id="A0A4R6U9V4"/>
<dbReference type="Gene3D" id="3.40.140.10">
    <property type="entry name" value="Cytidine Deaminase, domain 2"/>
    <property type="match status" value="1"/>
</dbReference>
<dbReference type="FunFam" id="3.40.140.10:FF:000005">
    <property type="entry name" value="tRNA-specific adenosine deaminase"/>
    <property type="match status" value="1"/>
</dbReference>
<evidence type="ECO:0000256" key="5">
    <source>
        <dbReference type="ARBA" id="ARBA00022833"/>
    </source>
</evidence>